<dbReference type="InterPro" id="IPR029523">
    <property type="entry name" value="INO80B/Ies2"/>
</dbReference>
<dbReference type="OrthoDB" id="2021186at2759"/>
<sequence>MSESDSMSELSDVADDEVDDSLMIDESDSENVSNSKLSKGNTVVSSEEEDEEDGDGEDNDDDEDDEEEELEEEEDYNPDEYDVDLKLPVDDDEEIAAIDDEDEEEEEEETPIPKAKPAQASRRPARNTTQGLDTSLIEEKSGRGQRARGKPNYAEVGYDDLLDQDDQDDDQEDDDGTGLGDDDFEEDWESATPVADVSRMTGRQKAKYFGTTSEEPVAEPVYVIPPSAATATSSAAAPRPRISQELLALSNEPIKKKILTEEEIQSRRAENARKRKNFNEKRLEEEKRDTLNKLLKKRATKVKTKSALQTEYEEEDERSHRGASRILDKPRRPLMQHKALFTWRSSIKGATPEEKKVELALGIPNEVL</sequence>
<keyword evidence="4" id="KW-1185">Reference proteome</keyword>
<organism evidence="3 4">
    <name type="scientific">Kuraishia capsulata CBS 1993</name>
    <dbReference type="NCBI Taxonomy" id="1382522"/>
    <lineage>
        <taxon>Eukaryota</taxon>
        <taxon>Fungi</taxon>
        <taxon>Dikarya</taxon>
        <taxon>Ascomycota</taxon>
        <taxon>Saccharomycotina</taxon>
        <taxon>Pichiomycetes</taxon>
        <taxon>Pichiales</taxon>
        <taxon>Pichiaceae</taxon>
        <taxon>Kuraishia</taxon>
    </lineage>
</organism>
<evidence type="ECO:0000256" key="1">
    <source>
        <dbReference type="SAM" id="MobiDB-lite"/>
    </source>
</evidence>
<evidence type="ECO:0000313" key="3">
    <source>
        <dbReference type="EMBL" id="CDK29121.1"/>
    </source>
</evidence>
<dbReference type="EMBL" id="HG793130">
    <property type="protein sequence ID" value="CDK29121.1"/>
    <property type="molecule type" value="Genomic_DNA"/>
</dbReference>
<dbReference type="AlphaFoldDB" id="W6MR01"/>
<dbReference type="RefSeq" id="XP_022461110.1">
    <property type="nucleotide sequence ID" value="XM_022606260.1"/>
</dbReference>
<dbReference type="SMART" id="SM01406">
    <property type="entry name" value="PAPA-1"/>
    <property type="match status" value="1"/>
</dbReference>
<evidence type="ECO:0000313" key="4">
    <source>
        <dbReference type="Proteomes" id="UP000019384"/>
    </source>
</evidence>
<name>W6MR01_9ASCO</name>
<dbReference type="InterPro" id="IPR006880">
    <property type="entry name" value="INO80B_C"/>
</dbReference>
<evidence type="ECO:0000259" key="2">
    <source>
        <dbReference type="SMART" id="SM01406"/>
    </source>
</evidence>
<feature type="compositionally biased region" description="Low complexity" evidence="1">
    <location>
        <begin position="1"/>
        <end position="11"/>
    </location>
</feature>
<dbReference type="GO" id="GO:0031011">
    <property type="term" value="C:Ino80 complex"/>
    <property type="evidence" value="ECO:0007669"/>
    <property type="project" value="InterPro"/>
</dbReference>
<dbReference type="HOGENOM" id="CLU_752402_0_0_1"/>
<reference evidence="3" key="1">
    <citation type="submission" date="2013-12" db="EMBL/GenBank/DDBJ databases">
        <authorList>
            <person name="Genoscope - CEA"/>
        </authorList>
    </citation>
    <scope>NUCLEOTIDE SEQUENCE</scope>
    <source>
        <strain evidence="3">CBS 1993</strain>
    </source>
</reference>
<dbReference type="Proteomes" id="UP000019384">
    <property type="component" value="Unassembled WGS sequence"/>
</dbReference>
<gene>
    <name evidence="3" type="ORF">KUCA_T00005108001</name>
</gene>
<dbReference type="Pfam" id="PF04795">
    <property type="entry name" value="PAPA-1"/>
    <property type="match status" value="1"/>
</dbReference>
<dbReference type="GO" id="GO:0006338">
    <property type="term" value="P:chromatin remodeling"/>
    <property type="evidence" value="ECO:0007669"/>
    <property type="project" value="InterPro"/>
</dbReference>
<feature type="region of interest" description="Disordered" evidence="1">
    <location>
        <begin position="300"/>
        <end position="331"/>
    </location>
</feature>
<feature type="compositionally biased region" description="Acidic residues" evidence="1">
    <location>
        <begin position="12"/>
        <end position="29"/>
    </location>
</feature>
<protein>
    <recommendedName>
        <fullName evidence="2">INO80 complex subunit B-like conserved region domain-containing protein</fullName>
    </recommendedName>
</protein>
<feature type="compositionally biased region" description="Acidic residues" evidence="1">
    <location>
        <begin position="90"/>
        <end position="110"/>
    </location>
</feature>
<reference evidence="3" key="2">
    <citation type="submission" date="2014-02" db="EMBL/GenBank/DDBJ databases">
        <title>Complete DNA sequence of /Kuraishia capsulata/ illustrates novel genomic features among budding yeasts (/Saccharomycotina/).</title>
        <authorList>
            <person name="Morales L."/>
            <person name="Noel B."/>
            <person name="Porcel B."/>
            <person name="Marcet-Houben M."/>
            <person name="Hullo M-F."/>
            <person name="Sacerdot C."/>
            <person name="Tekaia F."/>
            <person name="Leh-Louis V."/>
            <person name="Despons L."/>
            <person name="Khanna V."/>
            <person name="Aury J-M."/>
            <person name="Barbe V."/>
            <person name="Couloux A."/>
            <person name="Labadie K."/>
            <person name="Pelletier E."/>
            <person name="Souciet J-L."/>
            <person name="Boekhout T."/>
            <person name="Gabaldon T."/>
            <person name="Wincker P."/>
            <person name="Dujon B."/>
        </authorList>
    </citation>
    <scope>NUCLEOTIDE SEQUENCE</scope>
    <source>
        <strain evidence="3">CBS 1993</strain>
    </source>
</reference>
<dbReference type="PANTHER" id="PTHR21561">
    <property type="entry name" value="INO80 COMPLEX SUBUNIT B"/>
    <property type="match status" value="1"/>
</dbReference>
<feature type="region of interest" description="Disordered" evidence="1">
    <location>
        <begin position="265"/>
        <end position="286"/>
    </location>
</feature>
<feature type="compositionally biased region" description="Acidic residues" evidence="1">
    <location>
        <begin position="46"/>
        <end position="82"/>
    </location>
</feature>
<proteinExistence type="predicted"/>
<feature type="compositionally biased region" description="Polar residues" evidence="1">
    <location>
        <begin position="30"/>
        <end position="45"/>
    </location>
</feature>
<feature type="compositionally biased region" description="Acidic residues" evidence="1">
    <location>
        <begin position="157"/>
        <end position="189"/>
    </location>
</feature>
<dbReference type="GeneID" id="34522498"/>
<dbReference type="PANTHER" id="PTHR21561:SF12">
    <property type="entry name" value="INO80 COMPLEX SUBUNIT B"/>
    <property type="match status" value="1"/>
</dbReference>
<accession>W6MR01</accession>
<feature type="region of interest" description="Disordered" evidence="1">
    <location>
        <begin position="1"/>
        <end position="202"/>
    </location>
</feature>
<feature type="domain" description="INO80 complex subunit B-like conserved region" evidence="2">
    <location>
        <begin position="263"/>
        <end position="355"/>
    </location>
</feature>